<evidence type="ECO:0000313" key="2">
    <source>
        <dbReference type="Proteomes" id="UP000675920"/>
    </source>
</evidence>
<feature type="transmembrane region" description="Helical" evidence="1">
    <location>
        <begin position="157"/>
        <end position="174"/>
    </location>
</feature>
<feature type="transmembrane region" description="Helical" evidence="1">
    <location>
        <begin position="124"/>
        <end position="145"/>
    </location>
</feature>
<feature type="transmembrane region" description="Helical" evidence="1">
    <location>
        <begin position="12"/>
        <end position="31"/>
    </location>
</feature>
<evidence type="ECO:0000313" key="3">
    <source>
        <dbReference type="RefSeq" id="WP_034411855.1"/>
    </source>
</evidence>
<reference evidence="3" key="1">
    <citation type="submission" date="2025-08" db="UniProtKB">
        <authorList>
            <consortium name="RefSeq"/>
        </authorList>
    </citation>
    <scope>IDENTIFICATION</scope>
</reference>
<dbReference type="RefSeq" id="WP_034411855.1">
    <property type="nucleotide sequence ID" value="NZ_AXWS01000014.1"/>
</dbReference>
<keyword evidence="1" id="KW-1133">Transmembrane helix</keyword>
<proteinExistence type="predicted"/>
<feature type="transmembrane region" description="Helical" evidence="1">
    <location>
        <begin position="417"/>
        <end position="442"/>
    </location>
</feature>
<feature type="transmembrane region" description="Helical" evidence="1">
    <location>
        <begin position="37"/>
        <end position="54"/>
    </location>
</feature>
<accession>A0A8B6X8N0</accession>
<sequence>MKLQATGTQATTVVITSVALLFGVAFALVVAIGGYKIAFMALAAVLGLFAFALPIELLMRALLLVSVFISGVLHYFTPLGNNAYWMAVGLAAVLAVRIPIDLLSRRRAGDEVVQVRGGGSLRTASTFVLAIALGFPLTVIVSTLANHNPIDQTLLGVKAYFGYWPLMYVMALGLTSEKFIAWAWKVLFWAAVVQVPFVAFQRIFIMPQRLQGASEFDSIVGTMGGDPFGGGSNATLVLYCLVTFYLGLNYLRVGLRRPLIVAVMSVIALACIFAGEVKAVIAFLPIGLTATYWDALRKKPIRFVYMIFIAGGFAMLVTVAYQVMYWSKNQELTGASQDENIVKSLTYAFDSNQVSVTTGELSRAAVISLWNEDVSGDLPKRWLGYGMFSSRSSTTFAMGEVAAKYYPLNLNWTTAAALLWDFGLLGLSTFFALQIATIFLILKISRHPALPPEARAQVHVAFAVLLIGLPFHFYQNYVYLHPPTQWLYYFCIGYVIHLARTLPDVEVRRRYSMQAATSMRGVVAAHADAHFPVVAPIRK</sequence>
<protein>
    <submittedName>
        <fullName evidence="3">Uncharacterized protein</fullName>
    </submittedName>
</protein>
<organism evidence="2 3">
    <name type="scientific">Derxia gummosa DSM 723</name>
    <dbReference type="NCBI Taxonomy" id="1121388"/>
    <lineage>
        <taxon>Bacteria</taxon>
        <taxon>Pseudomonadati</taxon>
        <taxon>Pseudomonadota</taxon>
        <taxon>Betaproteobacteria</taxon>
        <taxon>Burkholderiales</taxon>
        <taxon>Alcaligenaceae</taxon>
        <taxon>Derxia</taxon>
    </lineage>
</organism>
<feature type="transmembrane region" description="Helical" evidence="1">
    <location>
        <begin position="258"/>
        <end position="275"/>
    </location>
</feature>
<evidence type="ECO:0000256" key="1">
    <source>
        <dbReference type="SAM" id="Phobius"/>
    </source>
</evidence>
<feature type="transmembrane region" description="Helical" evidence="1">
    <location>
        <begin position="454"/>
        <end position="474"/>
    </location>
</feature>
<dbReference type="AlphaFoldDB" id="A0A8B6X8N0"/>
<keyword evidence="2" id="KW-1185">Reference proteome</keyword>
<keyword evidence="1" id="KW-0472">Membrane</keyword>
<feature type="transmembrane region" description="Helical" evidence="1">
    <location>
        <begin position="61"/>
        <end position="77"/>
    </location>
</feature>
<feature type="transmembrane region" description="Helical" evidence="1">
    <location>
        <begin position="303"/>
        <end position="324"/>
    </location>
</feature>
<dbReference type="Proteomes" id="UP000675920">
    <property type="component" value="Unplaced"/>
</dbReference>
<dbReference type="OrthoDB" id="8579677at2"/>
<feature type="transmembrane region" description="Helical" evidence="1">
    <location>
        <begin position="83"/>
        <end position="103"/>
    </location>
</feature>
<feature type="transmembrane region" description="Helical" evidence="1">
    <location>
        <begin position="486"/>
        <end position="503"/>
    </location>
</feature>
<feature type="transmembrane region" description="Helical" evidence="1">
    <location>
        <begin position="233"/>
        <end position="251"/>
    </location>
</feature>
<keyword evidence="1" id="KW-0812">Transmembrane</keyword>
<feature type="transmembrane region" description="Helical" evidence="1">
    <location>
        <begin position="186"/>
        <end position="205"/>
    </location>
</feature>
<feature type="transmembrane region" description="Helical" evidence="1">
    <location>
        <begin position="281"/>
        <end position="296"/>
    </location>
</feature>
<name>A0A8B6X8N0_9BURK</name>